<keyword evidence="1" id="KW-1133">Transmembrane helix</keyword>
<protein>
    <submittedName>
        <fullName evidence="3">DUF4386 domain-containing protein</fullName>
    </submittedName>
</protein>
<dbReference type="EMBL" id="BMPI01000076">
    <property type="protein sequence ID" value="GGM77615.1"/>
    <property type="molecule type" value="Genomic_DNA"/>
</dbReference>
<feature type="transmembrane region" description="Helical" evidence="1">
    <location>
        <begin position="129"/>
        <end position="151"/>
    </location>
</feature>
<organism evidence="3 4">
    <name type="scientific">Dactylosporangium sucinum</name>
    <dbReference type="NCBI Taxonomy" id="1424081"/>
    <lineage>
        <taxon>Bacteria</taxon>
        <taxon>Bacillati</taxon>
        <taxon>Actinomycetota</taxon>
        <taxon>Actinomycetes</taxon>
        <taxon>Micromonosporales</taxon>
        <taxon>Micromonosporaceae</taxon>
        <taxon>Dactylosporangium</taxon>
    </lineage>
</organism>
<gene>
    <name evidence="2" type="ORF">GCM10007977_093840</name>
    <name evidence="3" type="ORF">GCM10007977_093850</name>
</gene>
<dbReference type="Pfam" id="PF14329">
    <property type="entry name" value="DUF4386"/>
    <property type="match status" value="1"/>
</dbReference>
<dbReference type="InterPro" id="IPR025495">
    <property type="entry name" value="DUF4386"/>
</dbReference>
<proteinExistence type="predicted"/>
<keyword evidence="1" id="KW-0812">Transmembrane</keyword>
<evidence type="ECO:0000313" key="2">
    <source>
        <dbReference type="EMBL" id="GGM77605.1"/>
    </source>
</evidence>
<dbReference type="RefSeq" id="WP_190256596.1">
    <property type="nucleotide sequence ID" value="NZ_BMPI01000075.1"/>
</dbReference>
<reference evidence="3" key="2">
    <citation type="submission" date="2020-09" db="EMBL/GenBank/DDBJ databases">
        <authorList>
            <person name="Sun Q."/>
            <person name="Ohkuma M."/>
        </authorList>
    </citation>
    <scope>NUCLEOTIDE SEQUENCE</scope>
    <source>
        <strain evidence="3">JCM 19831</strain>
    </source>
</reference>
<reference evidence="3" key="1">
    <citation type="journal article" date="2014" name="Int. J. Syst. Evol. Microbiol.">
        <title>Complete genome sequence of Corynebacterium casei LMG S-19264T (=DSM 44701T), isolated from a smear-ripened cheese.</title>
        <authorList>
            <consortium name="US DOE Joint Genome Institute (JGI-PGF)"/>
            <person name="Walter F."/>
            <person name="Albersmeier A."/>
            <person name="Kalinowski J."/>
            <person name="Ruckert C."/>
        </authorList>
    </citation>
    <scope>NUCLEOTIDE SEQUENCE</scope>
    <source>
        <strain evidence="3">JCM 19831</strain>
    </source>
</reference>
<feature type="transmembrane region" description="Helical" evidence="1">
    <location>
        <begin position="38"/>
        <end position="60"/>
    </location>
</feature>
<keyword evidence="1" id="KW-0472">Membrane</keyword>
<accession>A0A917UBY1</accession>
<dbReference type="EMBL" id="BMPI01000075">
    <property type="protein sequence ID" value="GGM77605.1"/>
    <property type="molecule type" value="Genomic_DNA"/>
</dbReference>
<comment type="caution">
    <text evidence="3">The sequence shown here is derived from an EMBL/GenBank/DDBJ whole genome shotgun (WGS) entry which is preliminary data.</text>
</comment>
<name>A0A917UBY1_9ACTN</name>
<feature type="transmembrane region" description="Helical" evidence="1">
    <location>
        <begin position="157"/>
        <end position="177"/>
    </location>
</feature>
<feature type="transmembrane region" description="Helical" evidence="1">
    <location>
        <begin position="105"/>
        <end position="122"/>
    </location>
</feature>
<dbReference type="AlphaFoldDB" id="A0A917UBY1"/>
<feature type="transmembrane region" description="Helical" evidence="1">
    <location>
        <begin position="7"/>
        <end position="26"/>
    </location>
</feature>
<evidence type="ECO:0000313" key="3">
    <source>
        <dbReference type="EMBL" id="GGM77615.1"/>
    </source>
</evidence>
<sequence length="188" mass="19160">MIDRRSALAAGFGLLAMVVLSGYSFATLSDAGADLRGATAGFAIVAVLDVVVAWGLYGVLAPADRGLAQLCAGLRVAYAAAFLAAQGNLLAGRSGVDAFERGWDLALLVFGVHLLVTGWAAIRAPHVPTWLGALLILAGAGYAGDSLGTIAGYDLGLATFTFVGEVVLLGWLLWAGYRAPRGVGNSPA</sequence>
<evidence type="ECO:0000313" key="4">
    <source>
        <dbReference type="Proteomes" id="UP000642070"/>
    </source>
</evidence>
<evidence type="ECO:0000256" key="1">
    <source>
        <dbReference type="SAM" id="Phobius"/>
    </source>
</evidence>
<dbReference type="Proteomes" id="UP000642070">
    <property type="component" value="Unassembled WGS sequence"/>
</dbReference>
<keyword evidence="4" id="KW-1185">Reference proteome</keyword>
<feature type="transmembrane region" description="Helical" evidence="1">
    <location>
        <begin position="67"/>
        <end position="85"/>
    </location>
</feature>